<name>A0ABP7NSP8_9ACTN</name>
<gene>
    <name evidence="3" type="ORF">GCM10022231_09240</name>
</gene>
<keyword evidence="2" id="KW-1133">Transmembrane helix</keyword>
<keyword evidence="4" id="KW-1185">Reference proteome</keyword>
<feature type="transmembrane region" description="Helical" evidence="2">
    <location>
        <begin position="83"/>
        <end position="103"/>
    </location>
</feature>
<proteinExistence type="predicted"/>
<evidence type="ECO:0000313" key="3">
    <source>
        <dbReference type="EMBL" id="GAA3953201.1"/>
    </source>
</evidence>
<evidence type="ECO:0000313" key="4">
    <source>
        <dbReference type="Proteomes" id="UP001418444"/>
    </source>
</evidence>
<protein>
    <submittedName>
        <fullName evidence="3">Uncharacterized protein</fullName>
    </submittedName>
</protein>
<evidence type="ECO:0000256" key="2">
    <source>
        <dbReference type="SAM" id="Phobius"/>
    </source>
</evidence>
<reference evidence="4" key="1">
    <citation type="journal article" date="2019" name="Int. J. Syst. Evol. Microbiol.">
        <title>The Global Catalogue of Microorganisms (GCM) 10K type strain sequencing project: providing services to taxonomists for standard genome sequencing and annotation.</title>
        <authorList>
            <consortium name="The Broad Institute Genomics Platform"/>
            <consortium name="The Broad Institute Genome Sequencing Center for Infectious Disease"/>
            <person name="Wu L."/>
            <person name="Ma J."/>
        </authorList>
    </citation>
    <scope>NUCLEOTIDE SEQUENCE [LARGE SCALE GENOMIC DNA]</scope>
    <source>
        <strain evidence="4">JCM 16923</strain>
    </source>
</reference>
<dbReference type="Proteomes" id="UP001418444">
    <property type="component" value="Unassembled WGS sequence"/>
</dbReference>
<evidence type="ECO:0000256" key="1">
    <source>
        <dbReference type="SAM" id="MobiDB-lite"/>
    </source>
</evidence>
<keyword evidence="2" id="KW-0812">Transmembrane</keyword>
<feature type="region of interest" description="Disordered" evidence="1">
    <location>
        <begin position="1"/>
        <end position="28"/>
    </location>
</feature>
<accession>A0ABP7NSP8</accession>
<sequence length="153" mass="16160">MCDDAAVTNPLGPHDPVNGFPPPGGAYGASFPPPMEPPLVQIGDITVTQSQVITPSGSFPVKGSQWSVTDRSQYSETMSQTGLVLALVGFFLVCVFSLLFLLMKDRRTTGYIQVTVRGVNGVTHYSNIPAISQGTMPDIASRVGYAQTLAAVA</sequence>
<dbReference type="EMBL" id="BAAAZW010000002">
    <property type="protein sequence ID" value="GAA3953201.1"/>
    <property type="molecule type" value="Genomic_DNA"/>
</dbReference>
<keyword evidence="2" id="KW-0472">Membrane</keyword>
<comment type="caution">
    <text evidence="3">The sequence shown here is derived from an EMBL/GenBank/DDBJ whole genome shotgun (WGS) entry which is preliminary data.</text>
</comment>
<organism evidence="3 4">
    <name type="scientific">Gordonia caeni</name>
    <dbReference type="NCBI Taxonomy" id="1007097"/>
    <lineage>
        <taxon>Bacteria</taxon>
        <taxon>Bacillati</taxon>
        <taxon>Actinomycetota</taxon>
        <taxon>Actinomycetes</taxon>
        <taxon>Mycobacteriales</taxon>
        <taxon>Gordoniaceae</taxon>
        <taxon>Gordonia</taxon>
    </lineage>
</organism>